<dbReference type="CDD" id="cd16922">
    <property type="entry name" value="HATPase_EvgS-ArcB-TorS-like"/>
    <property type="match status" value="1"/>
</dbReference>
<keyword evidence="7 22" id="KW-0808">Transferase</keyword>
<dbReference type="InterPro" id="IPR003661">
    <property type="entry name" value="HisK_dim/P_dom"/>
</dbReference>
<dbReference type="PROSITE" id="PS50110">
    <property type="entry name" value="RESPONSE_REGULATORY"/>
    <property type="match status" value="1"/>
</dbReference>
<dbReference type="InterPro" id="IPR036097">
    <property type="entry name" value="HisK_dim/P_sf"/>
</dbReference>
<dbReference type="Gene3D" id="1.10.287.130">
    <property type="match status" value="1"/>
</dbReference>
<evidence type="ECO:0000256" key="16">
    <source>
        <dbReference type="SAM" id="Coils"/>
    </source>
</evidence>
<dbReference type="Gene3D" id="1.20.58.920">
    <property type="match status" value="1"/>
</dbReference>
<evidence type="ECO:0000259" key="21">
    <source>
        <dbReference type="PROSITE" id="PS50894"/>
    </source>
</evidence>
<comment type="catalytic activity">
    <reaction evidence="1">
        <text>ATP + protein L-histidine = ADP + protein N-phospho-L-histidine.</text>
        <dbReference type="EC" id="2.7.13.3"/>
    </reaction>
</comment>
<dbReference type="EC" id="2.7.13.3" evidence="3"/>
<keyword evidence="12" id="KW-0902">Two-component regulatory system</keyword>
<evidence type="ECO:0000256" key="14">
    <source>
        <dbReference type="PROSITE-ProRule" id="PRU00110"/>
    </source>
</evidence>
<dbReference type="InterPro" id="IPR003594">
    <property type="entry name" value="HATPase_dom"/>
</dbReference>
<reference evidence="22" key="1">
    <citation type="submission" date="2022-10" db="EMBL/GenBank/DDBJ databases">
        <title>Shewanella flava sp. nov, isolated from the estuary of the Fenhe River into the Yellow River.</title>
        <authorList>
            <person name="Li Y."/>
        </authorList>
    </citation>
    <scope>NUCLEOTIDE SEQUENCE</scope>
    <source>
        <strain evidence="22">FYR11-62</strain>
    </source>
</reference>
<dbReference type="PROSITE" id="PS50109">
    <property type="entry name" value="HIS_KIN"/>
    <property type="match status" value="1"/>
</dbReference>
<evidence type="ECO:0000313" key="23">
    <source>
        <dbReference type="Proteomes" id="UP001163714"/>
    </source>
</evidence>
<dbReference type="SUPFAM" id="SSF52172">
    <property type="entry name" value="CheY-like"/>
    <property type="match status" value="1"/>
</dbReference>
<keyword evidence="8 17" id="KW-0812">Transmembrane</keyword>
<dbReference type="SMART" id="SM00448">
    <property type="entry name" value="REC"/>
    <property type="match status" value="1"/>
</dbReference>
<dbReference type="SUPFAM" id="SSF55874">
    <property type="entry name" value="ATPase domain of HSP90 chaperone/DNA topoisomerase II/histidine kinase"/>
    <property type="match status" value="1"/>
</dbReference>
<keyword evidence="13 17" id="KW-0472">Membrane</keyword>
<keyword evidence="4" id="KW-1003">Cell membrane</keyword>
<evidence type="ECO:0000256" key="15">
    <source>
        <dbReference type="PROSITE-ProRule" id="PRU00169"/>
    </source>
</evidence>
<comment type="caution">
    <text evidence="22">The sequence shown here is derived from an EMBL/GenBank/DDBJ whole genome shotgun (WGS) entry which is preliminary data.</text>
</comment>
<evidence type="ECO:0000256" key="3">
    <source>
        <dbReference type="ARBA" id="ARBA00012438"/>
    </source>
</evidence>
<dbReference type="SMART" id="SM00387">
    <property type="entry name" value="HATPase_c"/>
    <property type="match status" value="1"/>
</dbReference>
<evidence type="ECO:0000256" key="17">
    <source>
        <dbReference type="SAM" id="Phobius"/>
    </source>
</evidence>
<dbReference type="Proteomes" id="UP001163714">
    <property type="component" value="Unassembled WGS sequence"/>
</dbReference>
<dbReference type="Pfam" id="PF01627">
    <property type="entry name" value="Hpt"/>
    <property type="match status" value="1"/>
</dbReference>
<dbReference type="InterPro" id="IPR004358">
    <property type="entry name" value="Sig_transdc_His_kin-like_C"/>
</dbReference>
<feature type="modified residue" description="Phosphohistidine" evidence="14">
    <location>
        <position position="1008"/>
    </location>
</feature>
<gene>
    <name evidence="22" type="primary">torS</name>
    <name evidence="22" type="ORF">OHT75_10645</name>
</gene>
<dbReference type="Gene3D" id="3.40.50.2300">
    <property type="match status" value="1"/>
</dbReference>
<dbReference type="InterPro" id="IPR038188">
    <property type="entry name" value="TorS_sensor_sf"/>
</dbReference>
<feature type="transmembrane region" description="Helical" evidence="17">
    <location>
        <begin position="380"/>
        <end position="400"/>
    </location>
</feature>
<dbReference type="InterPro" id="IPR001789">
    <property type="entry name" value="Sig_transdc_resp-reg_receiver"/>
</dbReference>
<evidence type="ECO:0000256" key="5">
    <source>
        <dbReference type="ARBA" id="ARBA00022519"/>
    </source>
</evidence>
<dbReference type="SMART" id="SM00388">
    <property type="entry name" value="HisKA"/>
    <property type="match status" value="1"/>
</dbReference>
<accession>A0ABT3IA55</accession>
<evidence type="ECO:0000256" key="4">
    <source>
        <dbReference type="ARBA" id="ARBA00022475"/>
    </source>
</evidence>
<dbReference type="Pfam" id="PF02518">
    <property type="entry name" value="HATPase_c"/>
    <property type="match status" value="1"/>
</dbReference>
<evidence type="ECO:0000256" key="9">
    <source>
        <dbReference type="ARBA" id="ARBA00022777"/>
    </source>
</evidence>
<dbReference type="EMBL" id="JAPDMX010000025">
    <property type="protein sequence ID" value="MCW3172938.1"/>
    <property type="molecule type" value="Genomic_DNA"/>
</dbReference>
<evidence type="ECO:0000256" key="6">
    <source>
        <dbReference type="ARBA" id="ARBA00022553"/>
    </source>
</evidence>
<feature type="coiled-coil region" evidence="16">
    <location>
        <begin position="331"/>
        <end position="358"/>
    </location>
</feature>
<evidence type="ECO:0000256" key="1">
    <source>
        <dbReference type="ARBA" id="ARBA00000085"/>
    </source>
</evidence>
<dbReference type="PROSITE" id="PS50894">
    <property type="entry name" value="HPT"/>
    <property type="match status" value="1"/>
</dbReference>
<feature type="domain" description="Histidine kinase" evidence="18">
    <location>
        <begin position="518"/>
        <end position="745"/>
    </location>
</feature>
<dbReference type="PROSITE" id="PS50885">
    <property type="entry name" value="HAMP"/>
    <property type="match status" value="1"/>
</dbReference>
<protein>
    <recommendedName>
        <fullName evidence="3">histidine kinase</fullName>
        <ecNumber evidence="3">2.7.13.3</ecNumber>
    </recommendedName>
</protein>
<feature type="domain" description="Response regulatory" evidence="19">
    <location>
        <begin position="764"/>
        <end position="885"/>
    </location>
</feature>
<dbReference type="Pfam" id="PF00072">
    <property type="entry name" value="Response_reg"/>
    <property type="match status" value="1"/>
</dbReference>
<dbReference type="Pfam" id="PF21689">
    <property type="entry name" value="TorS_sensor_domain"/>
    <property type="match status" value="1"/>
</dbReference>
<evidence type="ECO:0000313" key="22">
    <source>
        <dbReference type="EMBL" id="MCW3172938.1"/>
    </source>
</evidence>
<keyword evidence="5" id="KW-0997">Cell inner membrane</keyword>
<dbReference type="SUPFAM" id="SSF47226">
    <property type="entry name" value="Histidine-containing phosphotransfer domain, HPT domain"/>
    <property type="match status" value="1"/>
</dbReference>
<keyword evidence="16" id="KW-0175">Coiled coil</keyword>
<dbReference type="InterPro" id="IPR036890">
    <property type="entry name" value="HATPase_C_sf"/>
</dbReference>
<feature type="modified residue" description="4-aspartylphosphate" evidence="15">
    <location>
        <position position="816"/>
    </location>
</feature>
<evidence type="ECO:0000256" key="12">
    <source>
        <dbReference type="ARBA" id="ARBA00023012"/>
    </source>
</evidence>
<evidence type="ECO:0000259" key="19">
    <source>
        <dbReference type="PROSITE" id="PS50110"/>
    </source>
</evidence>
<feature type="domain" description="HPt" evidence="21">
    <location>
        <begin position="963"/>
        <end position="1060"/>
    </location>
</feature>
<evidence type="ECO:0000256" key="13">
    <source>
        <dbReference type="ARBA" id="ARBA00023136"/>
    </source>
</evidence>
<dbReference type="InterPro" id="IPR036641">
    <property type="entry name" value="HPT_dom_sf"/>
</dbReference>
<dbReference type="Gene3D" id="3.30.565.10">
    <property type="entry name" value="Histidine kinase-like ATPase, C-terminal domain"/>
    <property type="match status" value="1"/>
</dbReference>
<keyword evidence="10" id="KW-0547">Nucleotide-binding</keyword>
<evidence type="ECO:0000256" key="7">
    <source>
        <dbReference type="ARBA" id="ARBA00022679"/>
    </source>
</evidence>
<dbReference type="SUPFAM" id="SSF47384">
    <property type="entry name" value="Homodimeric domain of signal transducing histidine kinase"/>
    <property type="match status" value="1"/>
</dbReference>
<dbReference type="PANTHER" id="PTHR43047:SF78">
    <property type="entry name" value="SENSORY_REGULATORY PROTEIN RPFC"/>
    <property type="match status" value="1"/>
</dbReference>
<dbReference type="InterPro" id="IPR014302">
    <property type="entry name" value="Sig_transdc_His_kinase_TorS"/>
</dbReference>
<dbReference type="InterPro" id="IPR011006">
    <property type="entry name" value="CheY-like_superfamily"/>
</dbReference>
<comment type="subcellular location">
    <subcellularLocation>
        <location evidence="2">Cell inner membrane</location>
        <topology evidence="2">Multi-pass membrane protein</topology>
    </subcellularLocation>
</comment>
<dbReference type="PIRSF" id="PIRSF036437">
    <property type="entry name" value="HK_TorS"/>
    <property type="match status" value="1"/>
</dbReference>
<dbReference type="Gene3D" id="1.20.120.160">
    <property type="entry name" value="HPT domain"/>
    <property type="match status" value="1"/>
</dbReference>
<dbReference type="InterPro" id="IPR008207">
    <property type="entry name" value="Sig_transdc_His_kin_Hpt_dom"/>
</dbReference>
<keyword evidence="11 17" id="KW-1133">Transmembrane helix</keyword>
<evidence type="ECO:0000259" key="18">
    <source>
        <dbReference type="PROSITE" id="PS50109"/>
    </source>
</evidence>
<dbReference type="NCBIfam" id="TIGR02956">
    <property type="entry name" value="TMAO_torS"/>
    <property type="match status" value="1"/>
</dbReference>
<dbReference type="CDD" id="cd17546">
    <property type="entry name" value="REC_hyHK_CKI1_RcsC-like"/>
    <property type="match status" value="1"/>
</dbReference>
<keyword evidence="9 22" id="KW-0418">Kinase</keyword>
<dbReference type="Pfam" id="PF00512">
    <property type="entry name" value="HisKA"/>
    <property type="match status" value="1"/>
</dbReference>
<dbReference type="GO" id="GO:0004673">
    <property type="term" value="F:protein histidine kinase activity"/>
    <property type="evidence" value="ECO:0007669"/>
    <property type="project" value="UniProtKB-EC"/>
</dbReference>
<dbReference type="InterPro" id="IPR003660">
    <property type="entry name" value="HAMP_dom"/>
</dbReference>
<feature type="domain" description="HAMP" evidence="20">
    <location>
        <begin position="402"/>
        <end position="454"/>
    </location>
</feature>
<evidence type="ECO:0000256" key="11">
    <source>
        <dbReference type="ARBA" id="ARBA00022989"/>
    </source>
</evidence>
<proteinExistence type="predicted"/>
<dbReference type="InterPro" id="IPR005467">
    <property type="entry name" value="His_kinase_dom"/>
</dbReference>
<evidence type="ECO:0000256" key="2">
    <source>
        <dbReference type="ARBA" id="ARBA00004429"/>
    </source>
</evidence>
<dbReference type="PANTHER" id="PTHR43047">
    <property type="entry name" value="TWO-COMPONENT HISTIDINE PROTEIN KINASE"/>
    <property type="match status" value="1"/>
</dbReference>
<keyword evidence="6 15" id="KW-0597">Phosphoprotein</keyword>
<evidence type="ECO:0000256" key="10">
    <source>
        <dbReference type="ARBA" id="ARBA00022840"/>
    </source>
</evidence>
<keyword evidence="10" id="KW-0067">ATP-binding</keyword>
<name>A0ABT3IA55_9GAMM</name>
<sequence>MSALSLSGKSLVGRLMLAFSLLGLLLLLLVSLGSLSLYWVKLADQYLYEEALPASEAARQLMQSSNALLDNAQGLERVEEEAQRAFLGRKLSLESTNLLAAIERLNGLNLQDNHSRKDNNLALLAADIIHDLSVLGRQVGARLALTALLDDQGRDLAEAASRSSVLLEAELAVVDSAILAKLSLAYPQVAGEAQSAHLLDTIIEQDLDIRERLNRALALIHHIALVGQLLQSPEQQLGLNKVLDSMTRVLYQSEFRPQTRGQNLSGESPHSAPGFDVSNNAIDKQIDLMPLELLKGLIRDPVRATELQQELIALREVNIGLGLQQQYAVVLAKQNAQLMQLTDKLSQLNKSVDGALKAQQTQADNARRDFLQQLFWAKSGLWATGVLMFIIMMLVVYRVIYKGIALRLNEATVALSQLSLGNTEVVLDPHGDDELTAMASAIEAFKQKTTQNQVLQAELQTTASELIVHKASLENTVQARTIELAETNRQLDAEAKGHSAAREMAEQASNAKSLFLATMSHEIRTPLNGLLGTLTLLSHSPLPPAQKQMLALSQYSGTLLQTVLNDILDFSRLEQGKLTNEPRPVAINDLLDEVMAVMMSGAGLAGLSLKLTRQNLPHWIHVDGPKLRQVLFNLLGNAIKFTVKGGVELQVAVVEKQLTFAVIDTGVGISESAMEQLFIAYSAQPNQGRTRGTGLGLAICKELVALMNDFDNNSQNKLDNTGQSIRVDSQVGMGSTFSFSLPLIICNQADELHRIELPKVAPKNLLVIEDNKVNAMVAQGFLAHLGHQSILVESCAQARAVYRQDNAAQFDAIMLDIQLGDGSGIELLAELIQIAQSARVVTNIAAFTAQVQDDDLQIYKAAGFDSVLEKPLNMQALAAWIGVASEAFKTETHSVEVGFTSTATTPEHNEKNRNSSAVDAGSFVKDSLLKDSLVEESPIAGKPINAETNDSPIDKAQTSLLNEQQIAEDLAYLGADALNEMLSLFKASSSAQLAALVQLPANSSELLHGLKGSSASMGLVALTQLCQQLESCTLTIEEYQALQQLWQDSIDAVSLKLAETAG</sequence>
<dbReference type="CDD" id="cd00088">
    <property type="entry name" value="HPT"/>
    <property type="match status" value="1"/>
</dbReference>
<evidence type="ECO:0000259" key="20">
    <source>
        <dbReference type="PROSITE" id="PS50885"/>
    </source>
</evidence>
<keyword evidence="23" id="KW-1185">Reference proteome</keyword>
<organism evidence="22 23">
    <name type="scientific">Shewanella subflava</name>
    <dbReference type="NCBI Taxonomy" id="2986476"/>
    <lineage>
        <taxon>Bacteria</taxon>
        <taxon>Pseudomonadati</taxon>
        <taxon>Pseudomonadota</taxon>
        <taxon>Gammaproteobacteria</taxon>
        <taxon>Alteromonadales</taxon>
        <taxon>Shewanellaceae</taxon>
        <taxon>Shewanella</taxon>
    </lineage>
</organism>
<dbReference type="PRINTS" id="PR00344">
    <property type="entry name" value="BCTRLSENSOR"/>
</dbReference>
<dbReference type="CDD" id="cd00082">
    <property type="entry name" value="HisKA"/>
    <property type="match status" value="1"/>
</dbReference>
<evidence type="ECO:0000256" key="8">
    <source>
        <dbReference type="ARBA" id="ARBA00022692"/>
    </source>
</evidence>